<dbReference type="PANTHER" id="PTHR28180:SF2">
    <property type="entry name" value="PEROXISOMAL PROTEIN 2"/>
    <property type="match status" value="1"/>
</dbReference>
<comment type="caution">
    <text evidence="1">The sequence shown here is derived from an EMBL/GenBank/DDBJ whole genome shotgun (WGS) entry which is preliminary data.</text>
</comment>
<dbReference type="Proteomes" id="UP001201163">
    <property type="component" value="Unassembled WGS sequence"/>
</dbReference>
<dbReference type="EMBL" id="JAKELL010000001">
    <property type="protein sequence ID" value="KAH9001580.1"/>
    <property type="molecule type" value="Genomic_DNA"/>
</dbReference>
<dbReference type="InterPro" id="IPR029032">
    <property type="entry name" value="AhpD-like"/>
</dbReference>
<accession>A0AAD4LUR7</accession>
<proteinExistence type="predicted"/>
<name>A0AAD4LUR7_9AGAM</name>
<keyword evidence="2" id="KW-1185">Reference proteome</keyword>
<reference evidence="1" key="1">
    <citation type="submission" date="2022-01" db="EMBL/GenBank/DDBJ databases">
        <title>Comparative genomics reveals a dynamic genome evolution in the ectomycorrhizal milk-cap (Lactarius) mushrooms.</title>
        <authorList>
            <consortium name="DOE Joint Genome Institute"/>
            <person name="Lebreton A."/>
            <person name="Tang N."/>
            <person name="Kuo A."/>
            <person name="LaButti K."/>
            <person name="Drula E."/>
            <person name="Barry K."/>
            <person name="Clum A."/>
            <person name="Lipzen A."/>
            <person name="Mousain D."/>
            <person name="Ng V."/>
            <person name="Wang R."/>
            <person name="Wang X."/>
            <person name="Dai Y."/>
            <person name="Henrissat B."/>
            <person name="Grigoriev I.V."/>
            <person name="Guerin-Laguette A."/>
            <person name="Yu F."/>
            <person name="Martin F.M."/>
        </authorList>
    </citation>
    <scope>NUCLEOTIDE SEQUENCE</scope>
    <source>
        <strain evidence="1">QP</strain>
    </source>
</reference>
<dbReference type="SUPFAM" id="SSF69118">
    <property type="entry name" value="AhpD-like"/>
    <property type="match status" value="1"/>
</dbReference>
<dbReference type="InterPro" id="IPR052999">
    <property type="entry name" value="PTS1_Protein"/>
</dbReference>
<dbReference type="Gene3D" id="1.20.1290.10">
    <property type="entry name" value="AhpD-like"/>
    <property type="match status" value="1"/>
</dbReference>
<dbReference type="PANTHER" id="PTHR28180">
    <property type="entry name" value="CONSERVED MITOCHONDRIAL PROTEIN-RELATED"/>
    <property type="match status" value="1"/>
</dbReference>
<organism evidence="1 2">
    <name type="scientific">Lactarius akahatsu</name>
    <dbReference type="NCBI Taxonomy" id="416441"/>
    <lineage>
        <taxon>Eukaryota</taxon>
        <taxon>Fungi</taxon>
        <taxon>Dikarya</taxon>
        <taxon>Basidiomycota</taxon>
        <taxon>Agaricomycotina</taxon>
        <taxon>Agaricomycetes</taxon>
        <taxon>Russulales</taxon>
        <taxon>Russulaceae</taxon>
        <taxon>Lactarius</taxon>
    </lineage>
</organism>
<evidence type="ECO:0008006" key="3">
    <source>
        <dbReference type="Google" id="ProtNLM"/>
    </source>
</evidence>
<protein>
    <recommendedName>
        <fullName evidence="3">Carboxymuconolactone decarboxylase</fullName>
    </recommendedName>
</protein>
<sequence>MAEIATEESLQRLKTLYPYGEITSSLDVVQNPWYIVIIVTLTAGNRPEAIPLVFKYVLGDLERAQNEFKVPKDEAQGEKLRLARRFRDAIFKCGILAGYSKAINSLISLLEVTPDELRDTTRQRDTSSSLPVLETRGQEFFRALYGETAGGVQDLLDKIYPDMGWFSNTIAYGSVYGHLDILNQLETSYVQVGALIAADTPRQINWHLENARRGGASLEQTQAVRQIAIEVCQSVGIKWRDGVPEVKG</sequence>
<evidence type="ECO:0000313" key="1">
    <source>
        <dbReference type="EMBL" id="KAH9001580.1"/>
    </source>
</evidence>
<gene>
    <name evidence="1" type="ORF">EDB92DRAFT_1827482</name>
</gene>
<evidence type="ECO:0000313" key="2">
    <source>
        <dbReference type="Proteomes" id="UP001201163"/>
    </source>
</evidence>
<dbReference type="AlphaFoldDB" id="A0AAD4LUR7"/>